<evidence type="ECO:0000313" key="2">
    <source>
        <dbReference type="Proteomes" id="UP000314294"/>
    </source>
</evidence>
<gene>
    <name evidence="1" type="ORF">EYF80_031576</name>
</gene>
<organism evidence="1 2">
    <name type="scientific">Liparis tanakae</name>
    <name type="common">Tanaka's snailfish</name>
    <dbReference type="NCBI Taxonomy" id="230148"/>
    <lineage>
        <taxon>Eukaryota</taxon>
        <taxon>Metazoa</taxon>
        <taxon>Chordata</taxon>
        <taxon>Craniata</taxon>
        <taxon>Vertebrata</taxon>
        <taxon>Euteleostomi</taxon>
        <taxon>Actinopterygii</taxon>
        <taxon>Neopterygii</taxon>
        <taxon>Teleostei</taxon>
        <taxon>Neoteleostei</taxon>
        <taxon>Acanthomorphata</taxon>
        <taxon>Eupercaria</taxon>
        <taxon>Perciformes</taxon>
        <taxon>Cottioidei</taxon>
        <taxon>Cottales</taxon>
        <taxon>Liparidae</taxon>
        <taxon>Liparis</taxon>
    </lineage>
</organism>
<name>A0A4Z2GXG3_9TELE</name>
<proteinExistence type="predicted"/>
<accession>A0A4Z2GXG3</accession>
<protein>
    <submittedName>
        <fullName evidence="1">Uncharacterized protein</fullName>
    </submittedName>
</protein>
<sequence length="116" mass="12164">MICLGERCGVWMGMDSPCEPVESLTWFPSPYGAVFIPVERLPLPPDARPAETPIVAVWGEAGRSDVKEALGAEALPSLAASSLGSNADSHPIPSSTDISIWLRVSSVGFNLPSSGV</sequence>
<dbReference type="Proteomes" id="UP000314294">
    <property type="component" value="Unassembled WGS sequence"/>
</dbReference>
<reference evidence="1 2" key="1">
    <citation type="submission" date="2019-03" db="EMBL/GenBank/DDBJ databases">
        <title>First draft genome of Liparis tanakae, snailfish: a comprehensive survey of snailfish specific genes.</title>
        <authorList>
            <person name="Kim W."/>
            <person name="Song I."/>
            <person name="Jeong J.-H."/>
            <person name="Kim D."/>
            <person name="Kim S."/>
            <person name="Ryu S."/>
            <person name="Song J.Y."/>
            <person name="Lee S.K."/>
        </authorList>
    </citation>
    <scope>NUCLEOTIDE SEQUENCE [LARGE SCALE GENOMIC DNA]</scope>
    <source>
        <tissue evidence="1">Muscle</tissue>
    </source>
</reference>
<dbReference type="AlphaFoldDB" id="A0A4Z2GXG3"/>
<comment type="caution">
    <text evidence="1">The sequence shown here is derived from an EMBL/GenBank/DDBJ whole genome shotgun (WGS) entry which is preliminary data.</text>
</comment>
<evidence type="ECO:0000313" key="1">
    <source>
        <dbReference type="EMBL" id="TNN58216.1"/>
    </source>
</evidence>
<keyword evidence="2" id="KW-1185">Reference proteome</keyword>
<dbReference type="EMBL" id="SRLO01000386">
    <property type="protein sequence ID" value="TNN58216.1"/>
    <property type="molecule type" value="Genomic_DNA"/>
</dbReference>